<keyword evidence="4 11" id="KW-0808">Transferase</keyword>
<evidence type="ECO:0000256" key="1">
    <source>
        <dbReference type="ARBA" id="ARBA00010897"/>
    </source>
</evidence>
<dbReference type="Gene3D" id="3.20.20.70">
    <property type="entry name" value="Aldolase class I"/>
    <property type="match status" value="1"/>
</dbReference>
<evidence type="ECO:0000256" key="2">
    <source>
        <dbReference type="ARBA" id="ARBA00022642"/>
    </source>
</evidence>
<dbReference type="PIRSF" id="PIRSF005943">
    <property type="entry name" value="NMPRT"/>
    <property type="match status" value="1"/>
</dbReference>
<evidence type="ECO:0000256" key="6">
    <source>
        <dbReference type="ARBA" id="ARBA00035024"/>
    </source>
</evidence>
<evidence type="ECO:0000256" key="8">
    <source>
        <dbReference type="ARBA" id="ARBA00047835"/>
    </source>
</evidence>
<evidence type="ECO:0000256" key="5">
    <source>
        <dbReference type="ARBA" id="ARBA00035007"/>
    </source>
</evidence>
<evidence type="ECO:0000256" key="4">
    <source>
        <dbReference type="ARBA" id="ARBA00022679"/>
    </source>
</evidence>
<dbReference type="InterPro" id="IPR041525">
    <property type="entry name" value="N/Namide_PRibTrfase"/>
</dbReference>
<dbReference type="KEGG" id="cle:Clole_1542"/>
<feature type="domain" description="Nicotinamide phosphoribosyltransferase N-terminal" evidence="10">
    <location>
        <begin position="10"/>
        <end position="74"/>
    </location>
</feature>
<dbReference type="InterPro" id="IPR013785">
    <property type="entry name" value="Aldolase_TIM"/>
</dbReference>
<sequence>MNFGININPLLLLDYYKTTHAEQYPKGLTKMASYFTPRMSRIEGEEHLIMFGLQGFIKTYLIGAFNDNFFNRPKEEVLAEYERLLTATLGKGAYGLEKIAALHDLGYLPLEIKAVPEGTRVPIKVPMLEVSNTHPDFVWLVNTIETNISCNLWHTMISANVGYKYRQIVNHYYDLSVEDNVPRRRALGDFSMRGQESTESAIKSSAAFCLSFVNTATVPAISYLEHLYNCDCTKEEVAFGAISTEHSVMCSNYAVDGDETVMIKRLLTEIYPKHHFSMVSDSYDYWRLVTELLPACEKEIMAHEGTLLVRGDSGDPVDIICGTSRNSGETPEEKGTVQCLWESFGGSVNSKGYKVLDSHIKAIYGDSITPQRAIAIYERLLEKGFACNNVVLGVGSFSMQCLQNEDGSFNPYTRDTFGIAIKATYAEQEENRIEIFKNPKTDTGNFKKSQKGLCYVYEKDGELTYIDGYGTSFKEEITAENQLKTVFKDGKMTKQYTLREIRDRLHRGDF</sequence>
<evidence type="ECO:0000256" key="3">
    <source>
        <dbReference type="ARBA" id="ARBA00022676"/>
    </source>
</evidence>
<dbReference type="SUPFAM" id="SSF51690">
    <property type="entry name" value="Nicotinate/Quinolinate PRTase C-terminal domain-like"/>
    <property type="match status" value="1"/>
</dbReference>
<dbReference type="AlphaFoldDB" id="F2JJY6"/>
<dbReference type="RefSeq" id="WP_013656566.1">
    <property type="nucleotide sequence ID" value="NC_015275.1"/>
</dbReference>
<dbReference type="EC" id="2.4.2.12" evidence="6"/>
<protein>
    <recommendedName>
        <fullName evidence="7">Nicotinamide phosphoribosyltransferase</fullName>
        <ecNumber evidence="6">2.4.2.12</ecNumber>
    </recommendedName>
</protein>
<dbReference type="Pfam" id="PF18127">
    <property type="entry name" value="NAMPT_N"/>
    <property type="match status" value="1"/>
</dbReference>
<reference evidence="11 12" key="1">
    <citation type="journal article" date="2011" name="J. Bacteriol.">
        <title>Complete genome sequence of the cellulose-degrading bacterium Cellulosilyticum lentocellum.</title>
        <authorList>
            <consortium name="US DOE Joint Genome Institute"/>
            <person name="Miller D.A."/>
            <person name="Suen G."/>
            <person name="Bruce D."/>
            <person name="Copeland A."/>
            <person name="Cheng J.F."/>
            <person name="Detter C."/>
            <person name="Goodwin L.A."/>
            <person name="Han C.S."/>
            <person name="Hauser L.J."/>
            <person name="Land M.L."/>
            <person name="Lapidus A."/>
            <person name="Lucas S."/>
            <person name="Meincke L."/>
            <person name="Pitluck S."/>
            <person name="Tapia R."/>
            <person name="Teshima H."/>
            <person name="Woyke T."/>
            <person name="Fox B.G."/>
            <person name="Angert E.R."/>
            <person name="Currie C.R."/>
        </authorList>
    </citation>
    <scope>NUCLEOTIDE SEQUENCE [LARGE SCALE GENOMIC DNA]</scope>
    <source>
        <strain evidence="12">ATCC 49066 / DSM 5427 / NCIMB 11756 / RHM5</strain>
    </source>
</reference>
<dbReference type="InterPro" id="IPR036068">
    <property type="entry name" value="Nicotinate_pribotase-like_C"/>
</dbReference>
<comment type="pathway">
    <text evidence="5">Cofactor biosynthesis; NAD(+) biosynthesis; nicotinamide D-ribonucleotide from 5-phospho-alpha-D-ribose 1-diphosphate and nicotinamide: step 1/1.</text>
</comment>
<comment type="catalytic activity">
    <reaction evidence="8">
        <text>beta-nicotinamide D-ribonucleotide + diphosphate = 5-phospho-alpha-D-ribose 1-diphosphate + nicotinamide + H(+)</text>
        <dbReference type="Rhea" id="RHEA:16149"/>
        <dbReference type="ChEBI" id="CHEBI:14649"/>
        <dbReference type="ChEBI" id="CHEBI:15378"/>
        <dbReference type="ChEBI" id="CHEBI:17154"/>
        <dbReference type="ChEBI" id="CHEBI:33019"/>
        <dbReference type="ChEBI" id="CHEBI:58017"/>
        <dbReference type="EC" id="2.4.2.12"/>
    </reaction>
    <physiologicalReaction direction="right-to-left" evidence="8">
        <dbReference type="Rhea" id="RHEA:16151"/>
    </physiologicalReaction>
</comment>
<dbReference type="EMBL" id="CP002582">
    <property type="protein sequence ID" value="ADZ83268.1"/>
    <property type="molecule type" value="Genomic_DNA"/>
</dbReference>
<dbReference type="InterPro" id="IPR016471">
    <property type="entry name" value="Nicotinamide_PRibTrfase"/>
</dbReference>
<evidence type="ECO:0000259" key="9">
    <source>
        <dbReference type="Pfam" id="PF04095"/>
    </source>
</evidence>
<proteinExistence type="inferred from homology"/>
<evidence type="ECO:0000313" key="12">
    <source>
        <dbReference type="Proteomes" id="UP000008467"/>
    </source>
</evidence>
<feature type="domain" description="Nicotinate/nicotinamide phosphoribosyltransferase" evidence="9">
    <location>
        <begin position="187"/>
        <end position="490"/>
    </location>
</feature>
<dbReference type="PANTHER" id="PTHR43816">
    <property type="entry name" value="NICOTINAMIDE PHOSPHORIBOSYLTRANSFERASE"/>
    <property type="match status" value="1"/>
</dbReference>
<gene>
    <name evidence="11" type="ordered locus">Clole_1542</name>
</gene>
<evidence type="ECO:0000256" key="7">
    <source>
        <dbReference type="ARBA" id="ARBA00035036"/>
    </source>
</evidence>
<dbReference type="HOGENOM" id="CLU_012550_2_0_9"/>
<evidence type="ECO:0000313" key="11">
    <source>
        <dbReference type="EMBL" id="ADZ83268.1"/>
    </source>
</evidence>
<dbReference type="NCBIfam" id="NF006629">
    <property type="entry name" value="PRK09198.1"/>
    <property type="match status" value="1"/>
</dbReference>
<keyword evidence="3 11" id="KW-0328">Glycosyltransferase</keyword>
<keyword evidence="12" id="KW-1185">Reference proteome</keyword>
<dbReference type="InterPro" id="IPR041529">
    <property type="entry name" value="DUF5598"/>
</dbReference>
<dbReference type="STRING" id="642492.Clole_1542"/>
<accession>F2JJY6</accession>
<evidence type="ECO:0000259" key="10">
    <source>
        <dbReference type="Pfam" id="PF18127"/>
    </source>
</evidence>
<dbReference type="PANTHER" id="PTHR43816:SF1">
    <property type="entry name" value="NICOTINAMIDE PHOSPHORIBOSYLTRANSFERASE"/>
    <property type="match status" value="1"/>
</dbReference>
<dbReference type="GO" id="GO:0009435">
    <property type="term" value="P:NAD+ biosynthetic process"/>
    <property type="evidence" value="ECO:0007669"/>
    <property type="project" value="InterPro"/>
</dbReference>
<keyword evidence="2" id="KW-0662">Pyridine nucleotide biosynthesis</keyword>
<dbReference type="GO" id="GO:0047280">
    <property type="term" value="F:nicotinamide phosphoribosyltransferase activity"/>
    <property type="evidence" value="ECO:0007669"/>
    <property type="project" value="UniProtKB-EC"/>
</dbReference>
<dbReference type="Pfam" id="PF04095">
    <property type="entry name" value="NAPRTase"/>
    <property type="match status" value="1"/>
</dbReference>
<name>F2JJY6_CELLD</name>
<dbReference type="eggNOG" id="COG1488">
    <property type="taxonomic scope" value="Bacteria"/>
</dbReference>
<comment type="similarity">
    <text evidence="1">Belongs to the NAPRTase family.</text>
</comment>
<organism evidence="11 12">
    <name type="scientific">Cellulosilyticum lentocellum (strain ATCC 49066 / DSM 5427 / NCIMB 11756 / RHM5)</name>
    <name type="common">Clostridium lentocellum</name>
    <dbReference type="NCBI Taxonomy" id="642492"/>
    <lineage>
        <taxon>Bacteria</taxon>
        <taxon>Bacillati</taxon>
        <taxon>Bacillota</taxon>
        <taxon>Clostridia</taxon>
        <taxon>Lachnospirales</taxon>
        <taxon>Cellulosilyticaceae</taxon>
        <taxon>Cellulosilyticum</taxon>
    </lineage>
</organism>
<dbReference type="Proteomes" id="UP000008467">
    <property type="component" value="Chromosome"/>
</dbReference>